<gene>
    <name evidence="10" type="ORF">JOF39_003672</name>
</gene>
<feature type="domain" description="MmeI-like DNA-methyltransferase" evidence="9">
    <location>
        <begin position="345"/>
        <end position="604"/>
    </location>
</feature>
<evidence type="ECO:0000259" key="6">
    <source>
        <dbReference type="Pfam" id="PF20465"/>
    </source>
</evidence>
<dbReference type="Pfam" id="PF20464">
    <property type="entry name" value="MmeI_N"/>
    <property type="match status" value="1"/>
</dbReference>
<evidence type="ECO:0000259" key="9">
    <source>
        <dbReference type="Pfam" id="PF20473"/>
    </source>
</evidence>
<evidence type="ECO:0000313" key="11">
    <source>
        <dbReference type="Proteomes" id="UP001195422"/>
    </source>
</evidence>
<dbReference type="Pfam" id="PF20473">
    <property type="entry name" value="MmeI_Mtase"/>
    <property type="match status" value="1"/>
</dbReference>
<dbReference type="Pfam" id="PF20467">
    <property type="entry name" value="MmeI_C"/>
    <property type="match status" value="1"/>
</dbReference>
<evidence type="ECO:0000259" key="8">
    <source>
        <dbReference type="Pfam" id="PF20467"/>
    </source>
</evidence>
<evidence type="ECO:0000259" key="5">
    <source>
        <dbReference type="Pfam" id="PF20464"/>
    </source>
</evidence>
<organism evidence="10 11">
    <name type="scientific">Glutamicibacter protophormiae</name>
    <name type="common">Brevibacterium protophormiae</name>
    <dbReference type="NCBI Taxonomy" id="37930"/>
    <lineage>
        <taxon>Bacteria</taxon>
        <taxon>Bacillati</taxon>
        <taxon>Actinomycetota</taxon>
        <taxon>Actinomycetes</taxon>
        <taxon>Micrococcales</taxon>
        <taxon>Micrococcaceae</taxon>
        <taxon>Glutamicibacter</taxon>
    </lineage>
</organism>
<evidence type="ECO:0000259" key="7">
    <source>
        <dbReference type="Pfam" id="PF20466"/>
    </source>
</evidence>
<dbReference type="InterPro" id="IPR029063">
    <property type="entry name" value="SAM-dependent_MTases_sf"/>
</dbReference>
<dbReference type="InterPro" id="IPR046816">
    <property type="entry name" value="MmeI_Mtase"/>
</dbReference>
<dbReference type="InterPro" id="IPR046818">
    <property type="entry name" value="MmeI_C"/>
</dbReference>
<dbReference type="Proteomes" id="UP001195422">
    <property type="component" value="Unassembled WGS sequence"/>
</dbReference>
<feature type="domain" description="MmeI-like C-terminal" evidence="8">
    <location>
        <begin position="833"/>
        <end position="910"/>
    </location>
</feature>
<feature type="domain" description="MmeI-like target recognition" evidence="7">
    <location>
        <begin position="628"/>
        <end position="831"/>
    </location>
</feature>
<evidence type="ECO:0000256" key="3">
    <source>
        <dbReference type="ARBA" id="ARBA00022679"/>
    </source>
</evidence>
<feature type="domain" description="MmeI-like helicase spacer" evidence="6">
    <location>
        <begin position="188"/>
        <end position="266"/>
    </location>
</feature>
<dbReference type="InterPro" id="IPR050953">
    <property type="entry name" value="N4_N6_ade-DNA_methylase"/>
</dbReference>
<comment type="caution">
    <text evidence="10">The sequence shown here is derived from an EMBL/GenBank/DDBJ whole genome shotgun (WGS) entry which is preliminary data.</text>
</comment>
<dbReference type="EMBL" id="JAGIOJ010000002">
    <property type="protein sequence ID" value="MBP2400512.1"/>
    <property type="molecule type" value="Genomic_DNA"/>
</dbReference>
<dbReference type="EC" id="2.1.1.72" evidence="1"/>
<dbReference type="PANTHER" id="PTHR33841:SF1">
    <property type="entry name" value="DNA METHYLTRANSFERASE A"/>
    <property type="match status" value="1"/>
</dbReference>
<comment type="catalytic activity">
    <reaction evidence="4">
        <text>a 2'-deoxyadenosine in DNA + S-adenosyl-L-methionine = an N(6)-methyl-2'-deoxyadenosine in DNA + S-adenosyl-L-homocysteine + H(+)</text>
        <dbReference type="Rhea" id="RHEA:15197"/>
        <dbReference type="Rhea" id="RHEA-COMP:12418"/>
        <dbReference type="Rhea" id="RHEA-COMP:12419"/>
        <dbReference type="ChEBI" id="CHEBI:15378"/>
        <dbReference type="ChEBI" id="CHEBI:57856"/>
        <dbReference type="ChEBI" id="CHEBI:59789"/>
        <dbReference type="ChEBI" id="CHEBI:90615"/>
        <dbReference type="ChEBI" id="CHEBI:90616"/>
        <dbReference type="EC" id="2.1.1.72"/>
    </reaction>
</comment>
<feature type="domain" description="MmeI-like N-terminal" evidence="5">
    <location>
        <begin position="19"/>
        <end position="181"/>
    </location>
</feature>
<protein>
    <recommendedName>
        <fullName evidence="1">site-specific DNA-methyltransferase (adenine-specific)</fullName>
        <ecNumber evidence="1">2.1.1.72</ecNumber>
    </recommendedName>
</protein>
<evidence type="ECO:0000256" key="4">
    <source>
        <dbReference type="ARBA" id="ARBA00047942"/>
    </source>
</evidence>
<evidence type="ECO:0000256" key="2">
    <source>
        <dbReference type="ARBA" id="ARBA00022603"/>
    </source>
</evidence>
<dbReference type="SUPFAM" id="SSF53335">
    <property type="entry name" value="S-adenosyl-L-methionine-dependent methyltransferases"/>
    <property type="match status" value="1"/>
</dbReference>
<dbReference type="InterPro" id="IPR046819">
    <property type="entry name" value="MmeI_hel"/>
</dbReference>
<evidence type="ECO:0000256" key="1">
    <source>
        <dbReference type="ARBA" id="ARBA00011900"/>
    </source>
</evidence>
<sequence length="918" mass="103699">MAKTLSLNEIRQRCVQLVIDWRDEPGEEKQQAQSFVRHLLSAYGITGNKAALYEKRAKRTSTGRQGYIDALIPGLCVIEMKSRGKDLAQAEIQALDYIDDLAEIETPRWIITSDFFTFRILDLHATDGEDATEFTLEELPAKMEHLAFLAGYQQREFGSKEQELASIKAAQLMAGLYEELEGSGYDDHEASVFLVRTLFALYADDSGVWERDLFYEYLETRTSPDGSDLGGQLTMLYQALNKRPEHRQRNLDEMIQRFPYVNGGIFAEPLSIPAFDSGMRDKLLRACAFNWSDISPAIFGSLFQAVKDKKARRELGEHYTTETNILKTIGPLFLDQIKEQFAANAHNVSGLNKLRKTMGEMRFLDPACGCGNFLVVAYREMRTLDLQILQRLQELGDHTATAFFVKEDLPVRAEHFFGIEIEEWPARIATTALHLVDHQANQAMELALGMAPEPLPLGTVETIYVGNALRTDWLQIVPRSEQTIIMGNPPFLGHASRTEEQARELRDVWEREDIGRLDYVTGWYKKAIDFFGMMTKGRFAFVSTNSITQGEPVPALFGPIFAKGWRIRFAHQTFTWTSEAPGAAAVHCVIVGFDRNEKTAPQLFTYETVRSHAVAVPARNINGYLLDAPSVFVEQRRTILAADLPPAVFGSMPRDGGHLLVGVEEIDEVRQDPFAAKYLRKFVQAKELIRNEDRWCLWMTDLDPSDVSKSPILKERLEAVAKFRSESKAASTREMASTPYLFGQRSQPNVDYVCIPRHFSETRHFATVSHFGPEVICGDANFKAEDPDGFLFGVISSSMFLAWQKAVGGRIKSDLRFSNTLVWNTFPLPKLSEPQKQSIIDAGQQILAARALHPDRSLAEHYNPLAMSPEILKAHARLDRAVDKVFGSRTTLTTVQDRQQVLLRKYAELINSEMLPSK</sequence>
<dbReference type="InterPro" id="IPR046820">
    <property type="entry name" value="MmeI_TRD"/>
</dbReference>
<accession>A0ABS4XW73</accession>
<dbReference type="Pfam" id="PF20465">
    <property type="entry name" value="MmeI_hel"/>
    <property type="match status" value="1"/>
</dbReference>
<proteinExistence type="predicted"/>
<keyword evidence="3" id="KW-0808">Transferase</keyword>
<keyword evidence="2" id="KW-0489">Methyltransferase</keyword>
<dbReference type="InterPro" id="IPR046817">
    <property type="entry name" value="MmeI_N"/>
</dbReference>
<name>A0ABS4XW73_GLUPR</name>
<dbReference type="RefSeq" id="WP_188950066.1">
    <property type="nucleotide sequence ID" value="NZ_BMPH01000020.1"/>
</dbReference>
<keyword evidence="11" id="KW-1185">Reference proteome</keyword>
<dbReference type="PANTHER" id="PTHR33841">
    <property type="entry name" value="DNA METHYLTRANSFERASE YEEA-RELATED"/>
    <property type="match status" value="1"/>
</dbReference>
<evidence type="ECO:0000313" key="10">
    <source>
        <dbReference type="EMBL" id="MBP2400512.1"/>
    </source>
</evidence>
<reference evidence="10 11" key="1">
    <citation type="submission" date="2021-03" db="EMBL/GenBank/DDBJ databases">
        <title>Sequencing the genomes of 1000 actinobacteria strains.</title>
        <authorList>
            <person name="Klenk H.-P."/>
        </authorList>
    </citation>
    <scope>NUCLEOTIDE SEQUENCE [LARGE SCALE GENOMIC DNA]</scope>
    <source>
        <strain evidence="10 11">DSM 20168</strain>
    </source>
</reference>
<dbReference type="Gene3D" id="3.40.50.150">
    <property type="entry name" value="Vaccinia Virus protein VP39"/>
    <property type="match status" value="1"/>
</dbReference>
<dbReference type="Pfam" id="PF20466">
    <property type="entry name" value="MmeI_TRD"/>
    <property type="match status" value="1"/>
</dbReference>